<reference evidence="2 3" key="1">
    <citation type="submission" date="2019-03" db="EMBL/GenBank/DDBJ databases">
        <title>An improved genome assembly of the fluke Schistosoma japonicum.</title>
        <authorList>
            <person name="Hu W."/>
            <person name="Luo F."/>
            <person name="Yin M."/>
            <person name="Mo X."/>
            <person name="Sun C."/>
            <person name="Wu Q."/>
            <person name="Zhu B."/>
            <person name="Xiang M."/>
            <person name="Wang J."/>
            <person name="Wang Y."/>
            <person name="Zhang T."/>
            <person name="Xu B."/>
            <person name="Zheng H."/>
            <person name="Feng Z."/>
        </authorList>
    </citation>
    <scope>NUCLEOTIDE SEQUENCE [LARGE SCALE GENOMIC DNA]</scope>
    <source>
        <strain evidence="2">HuSjv2</strain>
        <tissue evidence="2">Worms</tissue>
    </source>
</reference>
<dbReference type="EMBL" id="SKCS01001361">
    <property type="protein sequence ID" value="TNN04594.1"/>
    <property type="molecule type" value="Genomic_DNA"/>
</dbReference>
<dbReference type="Proteomes" id="UP000311919">
    <property type="component" value="Unassembled WGS sequence"/>
</dbReference>
<proteinExistence type="predicted"/>
<evidence type="ECO:0000256" key="1">
    <source>
        <dbReference type="SAM" id="MobiDB-lite"/>
    </source>
</evidence>
<protein>
    <submittedName>
        <fullName evidence="2">Uncharacterized protein</fullName>
    </submittedName>
</protein>
<accession>A0A4Z2CKQ4</accession>
<organism evidence="2 3">
    <name type="scientific">Schistosoma japonicum</name>
    <name type="common">Blood fluke</name>
    <dbReference type="NCBI Taxonomy" id="6182"/>
    <lineage>
        <taxon>Eukaryota</taxon>
        <taxon>Metazoa</taxon>
        <taxon>Spiralia</taxon>
        <taxon>Lophotrochozoa</taxon>
        <taxon>Platyhelminthes</taxon>
        <taxon>Trematoda</taxon>
        <taxon>Digenea</taxon>
        <taxon>Strigeidida</taxon>
        <taxon>Schistosomatoidea</taxon>
        <taxon>Schistosomatidae</taxon>
        <taxon>Schistosoma</taxon>
    </lineage>
</organism>
<evidence type="ECO:0000313" key="2">
    <source>
        <dbReference type="EMBL" id="TNN04594.1"/>
    </source>
</evidence>
<feature type="region of interest" description="Disordered" evidence="1">
    <location>
        <begin position="29"/>
        <end position="51"/>
    </location>
</feature>
<gene>
    <name evidence="2" type="ORF">EWB00_001198</name>
</gene>
<feature type="compositionally biased region" description="Polar residues" evidence="1">
    <location>
        <begin position="29"/>
        <end position="42"/>
    </location>
</feature>
<evidence type="ECO:0000313" key="3">
    <source>
        <dbReference type="Proteomes" id="UP000311919"/>
    </source>
</evidence>
<name>A0A4Z2CKQ4_SCHJA</name>
<keyword evidence="3" id="KW-1185">Reference proteome</keyword>
<dbReference type="AlphaFoldDB" id="A0A4Z2CKQ4"/>
<sequence>MQSLNRNFKDIFTNFLDSFKFDPEKNLQQTKFRSSNPQQQDTTRAHRNSSRLLSRVGRLSREWCSRPRPRLENLFRTTCKQEN</sequence>
<comment type="caution">
    <text evidence="2">The sequence shown here is derived from an EMBL/GenBank/DDBJ whole genome shotgun (WGS) entry which is preliminary data.</text>
</comment>